<dbReference type="InterPro" id="IPR024072">
    <property type="entry name" value="DHFR-like_dom_sf"/>
</dbReference>
<comment type="caution">
    <text evidence="2">The sequence shown here is derived from an EMBL/GenBank/DDBJ whole genome shotgun (WGS) entry which is preliminary data.</text>
</comment>
<dbReference type="EMBL" id="SOAU01000001">
    <property type="protein sequence ID" value="TDT14491.1"/>
    <property type="molecule type" value="Genomic_DNA"/>
</dbReference>
<sequence>MVRSSTGAYGDVVTRCRVFIASSLDGFIAGPDDELDWLDFPDADDTFTPFFADVGAMLMGRRTYDVVSSFDGPWPYGDTPVLVATRRPMPDTEPTVRAVTGSIDDMVAEAKQAAGERDVYLDGGELVRQALEAGLVDEMTVTMIPVVLGAGRPLFAGVGNRHELELQATRELGSGLVQLTYTPVR</sequence>
<organism evidence="2 3">
    <name type="scientific">Ilumatobacter fluminis</name>
    <dbReference type="NCBI Taxonomy" id="467091"/>
    <lineage>
        <taxon>Bacteria</taxon>
        <taxon>Bacillati</taxon>
        <taxon>Actinomycetota</taxon>
        <taxon>Acidimicrobiia</taxon>
        <taxon>Acidimicrobiales</taxon>
        <taxon>Ilumatobacteraceae</taxon>
        <taxon>Ilumatobacter</taxon>
    </lineage>
</organism>
<dbReference type="InterPro" id="IPR050765">
    <property type="entry name" value="Riboflavin_Biosynth_HTPR"/>
</dbReference>
<keyword evidence="3" id="KW-1185">Reference proteome</keyword>
<reference evidence="2 3" key="1">
    <citation type="submission" date="2019-03" db="EMBL/GenBank/DDBJ databases">
        <title>Sequencing the genomes of 1000 actinobacteria strains.</title>
        <authorList>
            <person name="Klenk H.-P."/>
        </authorList>
    </citation>
    <scope>NUCLEOTIDE SEQUENCE [LARGE SCALE GENOMIC DNA]</scope>
    <source>
        <strain evidence="2 3">DSM 18936</strain>
    </source>
</reference>
<dbReference type="InterPro" id="IPR002734">
    <property type="entry name" value="RibDG_C"/>
</dbReference>
<name>A0A4R7HU86_9ACTN</name>
<evidence type="ECO:0000259" key="1">
    <source>
        <dbReference type="Pfam" id="PF01872"/>
    </source>
</evidence>
<proteinExistence type="predicted"/>
<accession>A0A4R7HU86</accession>
<dbReference type="SUPFAM" id="SSF53597">
    <property type="entry name" value="Dihydrofolate reductase-like"/>
    <property type="match status" value="1"/>
</dbReference>
<dbReference type="PANTHER" id="PTHR38011:SF11">
    <property type="entry name" value="2,5-DIAMINO-6-RIBOSYLAMINO-4(3H)-PYRIMIDINONE 5'-PHOSPHATE REDUCTASE"/>
    <property type="match status" value="1"/>
</dbReference>
<dbReference type="GO" id="GO:0008703">
    <property type="term" value="F:5-amino-6-(5-phosphoribosylamino)uracil reductase activity"/>
    <property type="evidence" value="ECO:0007669"/>
    <property type="project" value="InterPro"/>
</dbReference>
<evidence type="ECO:0000313" key="2">
    <source>
        <dbReference type="EMBL" id="TDT14491.1"/>
    </source>
</evidence>
<feature type="domain" description="Bacterial bifunctional deaminase-reductase C-terminal" evidence="1">
    <location>
        <begin position="18"/>
        <end position="177"/>
    </location>
</feature>
<gene>
    <name evidence="2" type="ORF">BDK89_0046</name>
</gene>
<protein>
    <submittedName>
        <fullName evidence="2">Dihydrofolate reductase</fullName>
    </submittedName>
</protein>
<dbReference type="Proteomes" id="UP000294558">
    <property type="component" value="Unassembled WGS sequence"/>
</dbReference>
<evidence type="ECO:0000313" key="3">
    <source>
        <dbReference type="Proteomes" id="UP000294558"/>
    </source>
</evidence>
<dbReference type="AlphaFoldDB" id="A0A4R7HU86"/>
<dbReference type="Pfam" id="PF01872">
    <property type="entry name" value="RibD_C"/>
    <property type="match status" value="1"/>
</dbReference>
<dbReference type="Gene3D" id="3.40.430.10">
    <property type="entry name" value="Dihydrofolate Reductase, subunit A"/>
    <property type="match status" value="1"/>
</dbReference>
<dbReference type="PANTHER" id="PTHR38011">
    <property type="entry name" value="DIHYDROFOLATE REDUCTASE FAMILY PROTEIN (AFU_ORTHOLOGUE AFUA_8G06820)"/>
    <property type="match status" value="1"/>
</dbReference>
<dbReference type="GO" id="GO:0009231">
    <property type="term" value="P:riboflavin biosynthetic process"/>
    <property type="evidence" value="ECO:0007669"/>
    <property type="project" value="InterPro"/>
</dbReference>